<dbReference type="OrthoDB" id="29061at2759"/>
<dbReference type="AlphaFoldDB" id="A0A0J9X7P7"/>
<accession>A0A0J9X7P7</accession>
<feature type="compositionally biased region" description="Gly residues" evidence="1">
    <location>
        <begin position="494"/>
        <end position="507"/>
    </location>
</feature>
<reference evidence="3" key="1">
    <citation type="submission" date="2014-03" db="EMBL/GenBank/DDBJ databases">
        <authorList>
            <person name="Casaregola S."/>
        </authorList>
    </citation>
    <scope>NUCLEOTIDE SEQUENCE [LARGE SCALE GENOMIC DNA]</scope>
    <source>
        <strain evidence="3">CLIB 918</strain>
    </source>
</reference>
<proteinExistence type="predicted"/>
<dbReference type="Pfam" id="PF22788">
    <property type="entry name" value="COP9_hel_rpt"/>
    <property type="match status" value="1"/>
</dbReference>
<dbReference type="InterPro" id="IPR055089">
    <property type="entry name" value="COP9_N"/>
</dbReference>
<dbReference type="EMBL" id="CCBN010000005">
    <property type="protein sequence ID" value="CDO53480.1"/>
    <property type="molecule type" value="Genomic_DNA"/>
</dbReference>
<gene>
    <name evidence="3" type="ORF">BN980_GECA05s02342g</name>
</gene>
<feature type="region of interest" description="Disordered" evidence="1">
    <location>
        <begin position="492"/>
        <end position="511"/>
    </location>
</feature>
<protein>
    <recommendedName>
        <fullName evidence="2">COP9 signalosome complex subunit 3 N-terminal helical repeats domain-containing protein</fullName>
    </recommendedName>
</protein>
<feature type="domain" description="COP9 signalosome complex subunit 3 N-terminal helical repeats" evidence="2">
    <location>
        <begin position="66"/>
        <end position="260"/>
    </location>
</feature>
<evidence type="ECO:0000313" key="4">
    <source>
        <dbReference type="Proteomes" id="UP000242525"/>
    </source>
</evidence>
<evidence type="ECO:0000313" key="3">
    <source>
        <dbReference type="EMBL" id="CDO53480.1"/>
    </source>
</evidence>
<sequence length="587" mass="65300">MNERQYANEPHVIREEIVQLENSDQNELPKELKKKIVSYLNTHFGLRPNQSFFKPSQITNRPKLGLLETTTPKKNSVVWLYELFHLLSQPIERQRTRHVLELLYQFFSEFTVSQVRYLGNIFSEFSNALTRFANQHPYTKPALLRIISIGLKTIAKGYATPQDRRLTPLHATYIEISRHSPRAAREILYNDYYLPDKTLGTGVPTIFHYYNRGASVLVDLGDYDRAYEFLTIAVAVRFRAGSAKTFERLLLVSLLTKNHARNEISRHVPKVVFDRNKPALYKFSRLTKHFQHVFGGGSGGGGPGSDSVDGAWLMPSTYGYLDNLVSRNYRQEVLLLVRTLRERKLRNFDKIYLSVGNASLSRADQHAKTFSAHSLRVHCVDADNSTGGAAWAAAPATGLDDKWSSNAGPSSAQDQQLTKEYVYWLVLSSDLDATIEEEAASSDEYTITFNHESSSTRGQDLTAQITRLHKLLNEVTTVAGVMSAAGREVVVPRSGGGGKGSRGGRNPGKGRAYYMGGEDYNDSKPIMTPSISFTDLQAVGGGGDDAAAAADQGFGFDHGVKPSFRHVVEDAADMETDTSGVDTIDED</sequence>
<evidence type="ECO:0000259" key="2">
    <source>
        <dbReference type="Pfam" id="PF22788"/>
    </source>
</evidence>
<keyword evidence="4" id="KW-1185">Reference proteome</keyword>
<evidence type="ECO:0000256" key="1">
    <source>
        <dbReference type="SAM" id="MobiDB-lite"/>
    </source>
</evidence>
<name>A0A0J9X7P7_GEOCN</name>
<organism evidence="3 4">
    <name type="scientific">Geotrichum candidum</name>
    <name type="common">Oospora lactis</name>
    <name type="synonym">Dipodascus geotrichum</name>
    <dbReference type="NCBI Taxonomy" id="1173061"/>
    <lineage>
        <taxon>Eukaryota</taxon>
        <taxon>Fungi</taxon>
        <taxon>Dikarya</taxon>
        <taxon>Ascomycota</taxon>
        <taxon>Saccharomycotina</taxon>
        <taxon>Dipodascomycetes</taxon>
        <taxon>Dipodascales</taxon>
        <taxon>Dipodascaceae</taxon>
        <taxon>Geotrichum</taxon>
    </lineage>
</organism>
<comment type="caution">
    <text evidence="3">The sequence shown here is derived from an EMBL/GenBank/DDBJ whole genome shotgun (WGS) entry which is preliminary data.</text>
</comment>
<dbReference type="Proteomes" id="UP000242525">
    <property type="component" value="Unassembled WGS sequence"/>
</dbReference>